<dbReference type="KEGG" id="phet:94288538"/>
<name>A0A836IIM1_9TRYP</name>
<evidence type="ECO:0000313" key="1">
    <source>
        <dbReference type="EMBL" id="KAG5496135.1"/>
    </source>
</evidence>
<dbReference type="Proteomes" id="UP000674318">
    <property type="component" value="Chromosome 32"/>
</dbReference>
<dbReference type="AlphaFoldDB" id="A0A836IIM1"/>
<keyword evidence="2" id="KW-1185">Reference proteome</keyword>
<dbReference type="EMBL" id="JAFJZO010000032">
    <property type="protein sequence ID" value="KAG5496135.1"/>
    <property type="molecule type" value="Genomic_DNA"/>
</dbReference>
<gene>
    <name evidence="1" type="ORF">JKF63_02436</name>
</gene>
<evidence type="ECO:0000313" key="2">
    <source>
        <dbReference type="Proteomes" id="UP000674318"/>
    </source>
</evidence>
<dbReference type="RefSeq" id="XP_067754618.1">
    <property type="nucleotide sequence ID" value="XM_067898461.1"/>
</dbReference>
<reference evidence="1 2" key="1">
    <citation type="submission" date="2021-02" db="EMBL/GenBank/DDBJ databases">
        <title>Porcisia hertigi Genome sequencing and assembly.</title>
        <authorList>
            <person name="Almutairi H."/>
            <person name="Gatherer D."/>
        </authorList>
    </citation>
    <scope>NUCLEOTIDE SEQUENCE [LARGE SCALE GENOMIC DNA]</scope>
    <source>
        <strain evidence="1 2">C119</strain>
    </source>
</reference>
<proteinExistence type="predicted"/>
<protein>
    <submittedName>
        <fullName evidence="1">Uncharacterized protein</fullName>
    </submittedName>
</protein>
<dbReference type="OrthoDB" id="271890at2759"/>
<dbReference type="GeneID" id="94288538"/>
<organism evidence="1 2">
    <name type="scientific">Porcisia hertigi</name>
    <dbReference type="NCBI Taxonomy" id="2761500"/>
    <lineage>
        <taxon>Eukaryota</taxon>
        <taxon>Discoba</taxon>
        <taxon>Euglenozoa</taxon>
        <taxon>Kinetoplastea</taxon>
        <taxon>Metakinetoplastina</taxon>
        <taxon>Trypanosomatida</taxon>
        <taxon>Trypanosomatidae</taxon>
        <taxon>Leishmaniinae</taxon>
        <taxon>Porcisia</taxon>
    </lineage>
</organism>
<comment type="caution">
    <text evidence="1">The sequence shown here is derived from an EMBL/GenBank/DDBJ whole genome shotgun (WGS) entry which is preliminary data.</text>
</comment>
<sequence>MPGPSSRGATYVSCHIQRLPACFARAAVAICKLTAPAPEIPPLLSLCTSGLPGYSASEGEAFSAAAGGLHPRHQLPFVLSRVAASKAIASLSRGESSAVQAKRGASAVVFTDHREMAPKLHGCRLSITHEDSVAASVAWPVSLSDPSYFSVRNSLPGVLGHGTKPGASHSTLAAATAGEFAYAIDVASVADIHRVRSRFPQFGQRWMPQCATAASAEDVRRGLACLQKKQSEDMDEGGEPDERECSVRANSRKGASLRGEWWEHLPTPCVSEADAYASVVLAQHWGARECAVKLVGIAGRAFAYECVRAPPPRNDGVMAVGSAPFTVSFMAPKTLYCAEVSGVEASALALQGLQPLVCFYMWTEWVSHSSTVDLPYVVMLACAPYGESTR</sequence>
<accession>A0A836IIM1</accession>